<keyword evidence="5" id="KW-0333">Golgi apparatus</keyword>
<evidence type="ECO:0000256" key="6">
    <source>
        <dbReference type="ARBA" id="ARBA00023136"/>
    </source>
</evidence>
<feature type="transmembrane region" description="Helical" evidence="8">
    <location>
        <begin position="59"/>
        <end position="77"/>
    </location>
</feature>
<sequence>MALLQLFILVSIFSVGLLIGAALTIVIPEGIDTIYSSSSFPPTHNQNFQHHHPSHSQEHHSAIGLALMGGFMLMFLIDQITRTPTLKNKSTSNSKRSFLQARRHSNSEVGKTAPSAQSAGLLAEESWQEDGLVEYEIDALLVMREEELEEGTRQAQEYHSFSTVIGLLTHSVADGIALGASSTHTTQEGGRKGGLSLALIIFLAIMVHKAPAAFGMVAVLLAEGMSPGTVRRILLAFSLAAPLGALITWAALALLDRLANKHSSLPAPDPEEGNQQAMQWWIGVTLLFSAGTFLFVATHALQNSSSQPIDPCCPKPPPNPPSHPHPHSSDHPIDPSVSSPVSVRPLLTCVLMTSGMCFPWLLTLIVGDHHH</sequence>
<keyword evidence="4 8" id="KW-1133">Transmembrane helix</keyword>
<dbReference type="GO" id="GO:0000139">
    <property type="term" value="C:Golgi membrane"/>
    <property type="evidence" value="ECO:0007669"/>
    <property type="project" value="UniProtKB-SubCell"/>
</dbReference>
<feature type="region of interest" description="Disordered" evidence="7">
    <location>
        <begin position="86"/>
        <end position="117"/>
    </location>
</feature>
<dbReference type="VEuPathDB" id="FungiDB:VP01_2710g5"/>
<comment type="subcellular location">
    <subcellularLocation>
        <location evidence="1">Endomembrane system</location>
        <topology evidence="1">Multi-pass membrane protein</topology>
    </subcellularLocation>
    <subcellularLocation>
        <location evidence="2">Golgi apparatus membrane</location>
    </subcellularLocation>
</comment>
<evidence type="ECO:0000256" key="1">
    <source>
        <dbReference type="ARBA" id="ARBA00004127"/>
    </source>
</evidence>
<feature type="compositionally biased region" description="Pro residues" evidence="7">
    <location>
        <begin position="311"/>
        <end position="323"/>
    </location>
</feature>
<keyword evidence="10" id="KW-1185">Reference proteome</keyword>
<dbReference type="PANTHER" id="PTHR16133:SF0">
    <property type="entry name" value="ZINC_IRON REGULATED TRANSPORTER-RELATED PROTEIN 102B, ISOFORM E"/>
    <property type="match status" value="1"/>
</dbReference>
<evidence type="ECO:0000313" key="10">
    <source>
        <dbReference type="Proteomes" id="UP000037035"/>
    </source>
</evidence>
<dbReference type="GO" id="GO:0006829">
    <property type="term" value="P:zinc ion transport"/>
    <property type="evidence" value="ECO:0007669"/>
    <property type="project" value="InterPro"/>
</dbReference>
<dbReference type="AlphaFoldDB" id="A0A0L6V5A9"/>
<keyword evidence="6 8" id="KW-0472">Membrane</keyword>
<dbReference type="Pfam" id="PF02535">
    <property type="entry name" value="Zip"/>
    <property type="match status" value="1"/>
</dbReference>
<organism evidence="9 10">
    <name type="scientific">Puccinia sorghi</name>
    <dbReference type="NCBI Taxonomy" id="27349"/>
    <lineage>
        <taxon>Eukaryota</taxon>
        <taxon>Fungi</taxon>
        <taxon>Dikarya</taxon>
        <taxon>Basidiomycota</taxon>
        <taxon>Pucciniomycotina</taxon>
        <taxon>Pucciniomycetes</taxon>
        <taxon>Pucciniales</taxon>
        <taxon>Pucciniaceae</taxon>
        <taxon>Puccinia</taxon>
    </lineage>
</organism>
<feature type="compositionally biased region" description="Polar residues" evidence="7">
    <location>
        <begin position="86"/>
        <end position="97"/>
    </location>
</feature>
<dbReference type="InterPro" id="IPR045891">
    <property type="entry name" value="ZIP9"/>
</dbReference>
<feature type="transmembrane region" description="Helical" evidence="8">
    <location>
        <begin position="197"/>
        <end position="221"/>
    </location>
</feature>
<dbReference type="STRING" id="27349.A0A0L6V5A9"/>
<feature type="transmembrane region" description="Helical" evidence="8">
    <location>
        <begin position="280"/>
        <end position="301"/>
    </location>
</feature>
<gene>
    <name evidence="9" type="ORF">VP01_2710g5</name>
</gene>
<name>A0A0L6V5A9_9BASI</name>
<reference evidence="9 10" key="1">
    <citation type="submission" date="2015-08" db="EMBL/GenBank/DDBJ databases">
        <title>Next Generation Sequencing and Analysis of the Genome of Puccinia sorghi L Schw, the Causal Agent of Maize Common Rust.</title>
        <authorList>
            <person name="Rochi L."/>
            <person name="Burguener G."/>
            <person name="Darino M."/>
            <person name="Turjanski A."/>
            <person name="Kreff E."/>
            <person name="Dieguez M.J."/>
            <person name="Sacco F."/>
        </authorList>
    </citation>
    <scope>NUCLEOTIDE SEQUENCE [LARGE SCALE GENOMIC DNA]</scope>
    <source>
        <strain evidence="9 10">RO10H11247</strain>
    </source>
</reference>
<dbReference type="GO" id="GO:0046873">
    <property type="term" value="F:metal ion transmembrane transporter activity"/>
    <property type="evidence" value="ECO:0007669"/>
    <property type="project" value="InterPro"/>
</dbReference>
<feature type="transmembrane region" description="Helical" evidence="8">
    <location>
        <begin position="7"/>
        <end position="27"/>
    </location>
</feature>
<evidence type="ECO:0000256" key="3">
    <source>
        <dbReference type="ARBA" id="ARBA00022692"/>
    </source>
</evidence>
<evidence type="ECO:0000256" key="2">
    <source>
        <dbReference type="ARBA" id="ARBA00004394"/>
    </source>
</evidence>
<dbReference type="InterPro" id="IPR003689">
    <property type="entry name" value="ZIP"/>
</dbReference>
<accession>A0A0L6V5A9</accession>
<evidence type="ECO:0000256" key="4">
    <source>
        <dbReference type="ARBA" id="ARBA00022989"/>
    </source>
</evidence>
<protein>
    <submittedName>
        <fullName evidence="9">Uncharacterized protein</fullName>
    </submittedName>
</protein>
<dbReference type="EMBL" id="LAVV01007625">
    <property type="protein sequence ID" value="KNZ55325.1"/>
    <property type="molecule type" value="Genomic_DNA"/>
</dbReference>
<evidence type="ECO:0000256" key="8">
    <source>
        <dbReference type="SAM" id="Phobius"/>
    </source>
</evidence>
<dbReference type="PANTHER" id="PTHR16133">
    <property type="entry name" value="SOLUTE CARRIER FAMILY 39 ZINC TRANSPORTER , MEMBER 9-RELATED"/>
    <property type="match status" value="1"/>
</dbReference>
<feature type="transmembrane region" description="Helical" evidence="8">
    <location>
        <begin position="233"/>
        <end position="255"/>
    </location>
</feature>
<keyword evidence="3 8" id="KW-0812">Transmembrane</keyword>
<evidence type="ECO:0000313" key="9">
    <source>
        <dbReference type="EMBL" id="KNZ55325.1"/>
    </source>
</evidence>
<feature type="region of interest" description="Disordered" evidence="7">
    <location>
        <begin position="307"/>
        <end position="337"/>
    </location>
</feature>
<dbReference type="OrthoDB" id="19859at2759"/>
<evidence type="ECO:0000256" key="7">
    <source>
        <dbReference type="SAM" id="MobiDB-lite"/>
    </source>
</evidence>
<dbReference type="Proteomes" id="UP000037035">
    <property type="component" value="Unassembled WGS sequence"/>
</dbReference>
<comment type="caution">
    <text evidence="9">The sequence shown here is derived from an EMBL/GenBank/DDBJ whole genome shotgun (WGS) entry which is preliminary data.</text>
</comment>
<feature type="transmembrane region" description="Helical" evidence="8">
    <location>
        <begin position="345"/>
        <end position="366"/>
    </location>
</feature>
<evidence type="ECO:0000256" key="5">
    <source>
        <dbReference type="ARBA" id="ARBA00023034"/>
    </source>
</evidence>
<proteinExistence type="predicted"/>